<evidence type="ECO:0000313" key="2">
    <source>
        <dbReference type="EMBL" id="MFK4751717.1"/>
    </source>
</evidence>
<gene>
    <name evidence="2" type="ORF">WG929_04750</name>
</gene>
<dbReference type="Proteomes" id="UP001620597">
    <property type="component" value="Unassembled WGS sequence"/>
</dbReference>
<keyword evidence="1" id="KW-0472">Membrane</keyword>
<name>A0ABW8NFM9_9GAMM</name>
<evidence type="ECO:0000313" key="3">
    <source>
        <dbReference type="Proteomes" id="UP001620597"/>
    </source>
</evidence>
<protein>
    <submittedName>
        <fullName evidence="2">Uncharacterized protein</fullName>
    </submittedName>
</protein>
<proteinExistence type="predicted"/>
<keyword evidence="1" id="KW-1133">Transmembrane helix</keyword>
<feature type="transmembrane region" description="Helical" evidence="1">
    <location>
        <begin position="31"/>
        <end position="58"/>
    </location>
</feature>
<reference evidence="2 3" key="1">
    <citation type="submission" date="2024-03" db="EMBL/GenBank/DDBJ databases">
        <title>High-quality draft genome sequence of Oceanobacter sp. wDCs-4.</title>
        <authorList>
            <person name="Dong C."/>
        </authorList>
    </citation>
    <scope>NUCLEOTIDE SEQUENCE [LARGE SCALE GENOMIC DNA]</scope>
    <source>
        <strain evidence="3">wDCs-4</strain>
    </source>
</reference>
<comment type="caution">
    <text evidence="2">The sequence shown here is derived from an EMBL/GenBank/DDBJ whole genome shotgun (WGS) entry which is preliminary data.</text>
</comment>
<keyword evidence="3" id="KW-1185">Reference proteome</keyword>
<accession>A0ABW8NFM9</accession>
<sequence>MLGLGEHIPYLISMSLMVSGVDTFIQARRPFGIGIGLICVQGTSFAFLSSVLAAGFVAKGKDSGCY</sequence>
<keyword evidence="1" id="KW-0812">Transmembrane</keyword>
<organism evidence="2 3">
    <name type="scientific">Oceanobacter antarcticus</name>
    <dbReference type="NCBI Taxonomy" id="3133425"/>
    <lineage>
        <taxon>Bacteria</taxon>
        <taxon>Pseudomonadati</taxon>
        <taxon>Pseudomonadota</taxon>
        <taxon>Gammaproteobacteria</taxon>
        <taxon>Oceanospirillales</taxon>
        <taxon>Oceanospirillaceae</taxon>
        <taxon>Oceanobacter</taxon>
    </lineage>
</organism>
<evidence type="ECO:0000256" key="1">
    <source>
        <dbReference type="SAM" id="Phobius"/>
    </source>
</evidence>
<dbReference type="EMBL" id="JBBKTX010000004">
    <property type="protein sequence ID" value="MFK4751717.1"/>
    <property type="molecule type" value="Genomic_DNA"/>
</dbReference>